<evidence type="ECO:0000313" key="2">
    <source>
        <dbReference type="EMBL" id="SMH71462.1"/>
    </source>
</evidence>
<proteinExistence type="predicted"/>
<organism evidence="2 3">
    <name type="scientific">Candidatus Nitrosotalea okcheonensis</name>
    <dbReference type="NCBI Taxonomy" id="1903276"/>
    <lineage>
        <taxon>Archaea</taxon>
        <taxon>Nitrososphaerota</taxon>
        <taxon>Nitrososphaeria</taxon>
        <taxon>Nitrosotaleales</taxon>
        <taxon>Nitrosotaleaceae</taxon>
        <taxon>Nitrosotalea</taxon>
    </lineage>
</organism>
<feature type="transmembrane region" description="Helical" evidence="1">
    <location>
        <begin position="52"/>
        <end position="72"/>
    </location>
</feature>
<protein>
    <submittedName>
        <fullName evidence="2">Uncharacterized protein</fullName>
    </submittedName>
</protein>
<keyword evidence="1" id="KW-0812">Transmembrane</keyword>
<sequence>MIFVGRTLKRSISIRNLIPMEVLYVSIVNLTLEVCEPQDQISMEFSNIKRSNGSYFFSINSIFFIVLFFYILSLSEAYGDSGTTNSSSYSFSNITCSEGIGNVLLIGQFNNNDTFYRVIFLKMLIQGKDGQVLATGNGNISDVKPHETKIFNAITRFSGDFSSCTIQIDSVIQK</sequence>
<keyword evidence="1" id="KW-0472">Membrane</keyword>
<accession>A0A2H1FFK7</accession>
<name>A0A2H1FFK7_9ARCH</name>
<keyword evidence="1" id="KW-1133">Transmembrane helix</keyword>
<evidence type="ECO:0000256" key="1">
    <source>
        <dbReference type="SAM" id="Phobius"/>
    </source>
</evidence>
<reference evidence="3" key="1">
    <citation type="submission" date="2017-03" db="EMBL/GenBank/DDBJ databases">
        <authorList>
            <person name="Herbold C."/>
        </authorList>
    </citation>
    <scope>NUCLEOTIDE SEQUENCE [LARGE SCALE GENOMIC DNA]</scope>
</reference>
<dbReference type="AlphaFoldDB" id="A0A2H1FFK7"/>
<dbReference type="Proteomes" id="UP000230607">
    <property type="component" value="Chromosome 1"/>
</dbReference>
<keyword evidence="3" id="KW-1185">Reference proteome</keyword>
<dbReference type="EMBL" id="LT841358">
    <property type="protein sequence ID" value="SMH71462.1"/>
    <property type="molecule type" value="Genomic_DNA"/>
</dbReference>
<gene>
    <name evidence="2" type="ORF">NCS_11269</name>
</gene>
<evidence type="ECO:0000313" key="3">
    <source>
        <dbReference type="Proteomes" id="UP000230607"/>
    </source>
</evidence>